<evidence type="ECO:0000313" key="3">
    <source>
        <dbReference type="EMBL" id="CAG9322126.1"/>
    </source>
</evidence>
<keyword evidence="2" id="KW-0472">Membrane</keyword>
<evidence type="ECO:0000256" key="2">
    <source>
        <dbReference type="SAM" id="Phobius"/>
    </source>
</evidence>
<keyword evidence="2" id="KW-1133">Transmembrane helix</keyword>
<evidence type="ECO:0000313" key="4">
    <source>
        <dbReference type="Proteomes" id="UP001162131"/>
    </source>
</evidence>
<dbReference type="Proteomes" id="UP001162131">
    <property type="component" value="Unassembled WGS sequence"/>
</dbReference>
<organism evidence="3 4">
    <name type="scientific">Blepharisma stoltei</name>
    <dbReference type="NCBI Taxonomy" id="1481888"/>
    <lineage>
        <taxon>Eukaryota</taxon>
        <taxon>Sar</taxon>
        <taxon>Alveolata</taxon>
        <taxon>Ciliophora</taxon>
        <taxon>Postciliodesmatophora</taxon>
        <taxon>Heterotrichea</taxon>
        <taxon>Heterotrichida</taxon>
        <taxon>Blepharismidae</taxon>
        <taxon>Blepharisma</taxon>
    </lineage>
</organism>
<comment type="caution">
    <text evidence="3">The sequence shown here is derived from an EMBL/GenBank/DDBJ whole genome shotgun (WGS) entry which is preliminary data.</text>
</comment>
<feature type="transmembrane region" description="Helical" evidence="2">
    <location>
        <begin position="31"/>
        <end position="51"/>
    </location>
</feature>
<feature type="region of interest" description="Disordered" evidence="1">
    <location>
        <begin position="67"/>
        <end position="123"/>
    </location>
</feature>
<dbReference type="EMBL" id="CAJZBQ010000030">
    <property type="protein sequence ID" value="CAG9322126.1"/>
    <property type="molecule type" value="Genomic_DNA"/>
</dbReference>
<feature type="compositionally biased region" description="Basic and acidic residues" evidence="1">
    <location>
        <begin position="95"/>
        <end position="114"/>
    </location>
</feature>
<name>A0AAU9JAF5_9CILI</name>
<evidence type="ECO:0000256" key="1">
    <source>
        <dbReference type="SAM" id="MobiDB-lite"/>
    </source>
</evidence>
<reference evidence="3" key="1">
    <citation type="submission" date="2021-09" db="EMBL/GenBank/DDBJ databases">
        <authorList>
            <consortium name="AG Swart"/>
            <person name="Singh M."/>
            <person name="Singh A."/>
            <person name="Seah K."/>
            <person name="Emmerich C."/>
        </authorList>
    </citation>
    <scope>NUCLEOTIDE SEQUENCE</scope>
    <source>
        <strain evidence="3">ATCC30299</strain>
    </source>
</reference>
<sequence length="139" mass="15890">METLRAFNENLLIKLPQDLQEFFKSLPLSEYSALVTLFIFIFIVCLVSVILGDPSRGKKVDIEDLYEEEPRGEDQEEAKKKVPAKPSSVQKKPKKEALKKKTEIKQSEIKEKKAASALPEAENEDWVVVENKKAKKKTE</sequence>
<accession>A0AAU9JAF5</accession>
<gene>
    <name evidence="3" type="ORF">BSTOLATCC_MIC30506</name>
</gene>
<protein>
    <submittedName>
        <fullName evidence="3">Uncharacterized protein</fullName>
    </submittedName>
</protein>
<keyword evidence="2" id="KW-0812">Transmembrane</keyword>
<keyword evidence="4" id="KW-1185">Reference proteome</keyword>
<feature type="compositionally biased region" description="Basic and acidic residues" evidence="1">
    <location>
        <begin position="67"/>
        <end position="80"/>
    </location>
</feature>
<dbReference type="AlphaFoldDB" id="A0AAU9JAF5"/>
<proteinExistence type="predicted"/>